<dbReference type="CDD" id="cd00082">
    <property type="entry name" value="HisKA"/>
    <property type="match status" value="1"/>
</dbReference>
<keyword evidence="6 10" id="KW-0418">Kinase</keyword>
<dbReference type="InterPro" id="IPR036097">
    <property type="entry name" value="HisK_dim/P_sf"/>
</dbReference>
<dbReference type="Pfam" id="PF02518">
    <property type="entry name" value="HATPase_c"/>
    <property type="match status" value="1"/>
</dbReference>
<evidence type="ECO:0000256" key="3">
    <source>
        <dbReference type="ARBA" id="ARBA00022553"/>
    </source>
</evidence>
<dbReference type="InterPro" id="IPR004358">
    <property type="entry name" value="Sig_transdc_His_kin-like_C"/>
</dbReference>
<dbReference type="PANTHER" id="PTHR43065:SF10">
    <property type="entry name" value="PEROXIDE STRESS-ACTIVATED HISTIDINE KINASE MAK3"/>
    <property type="match status" value="1"/>
</dbReference>
<keyword evidence="3" id="KW-0597">Phosphoprotein</keyword>
<dbReference type="EC" id="2.7.13.3" evidence="2"/>
<dbReference type="PANTHER" id="PTHR43065">
    <property type="entry name" value="SENSOR HISTIDINE KINASE"/>
    <property type="match status" value="1"/>
</dbReference>
<dbReference type="SUPFAM" id="SSF47384">
    <property type="entry name" value="Homodimeric domain of signal transducing histidine kinase"/>
    <property type="match status" value="1"/>
</dbReference>
<accession>A0A1N6VM98</accession>
<dbReference type="InterPro" id="IPR036890">
    <property type="entry name" value="HATPase_C_sf"/>
</dbReference>
<evidence type="ECO:0000259" key="9">
    <source>
        <dbReference type="PROSITE" id="PS50109"/>
    </source>
</evidence>
<dbReference type="SMART" id="SM00388">
    <property type="entry name" value="HisKA"/>
    <property type="match status" value="1"/>
</dbReference>
<dbReference type="Pfam" id="PF00512">
    <property type="entry name" value="HisKA"/>
    <property type="match status" value="1"/>
</dbReference>
<dbReference type="GO" id="GO:0000155">
    <property type="term" value="F:phosphorelay sensor kinase activity"/>
    <property type="evidence" value="ECO:0007669"/>
    <property type="project" value="InterPro"/>
</dbReference>
<dbReference type="GO" id="GO:0005524">
    <property type="term" value="F:ATP binding"/>
    <property type="evidence" value="ECO:0007669"/>
    <property type="project" value="UniProtKB-KW"/>
</dbReference>
<evidence type="ECO:0000313" key="10">
    <source>
        <dbReference type="EMBL" id="SIQ78970.1"/>
    </source>
</evidence>
<keyword evidence="8" id="KW-0902">Two-component regulatory system</keyword>
<dbReference type="Proteomes" id="UP000323956">
    <property type="component" value="Unassembled WGS sequence"/>
</dbReference>
<evidence type="ECO:0000256" key="4">
    <source>
        <dbReference type="ARBA" id="ARBA00022679"/>
    </source>
</evidence>
<keyword evidence="5" id="KW-0547">Nucleotide-binding</keyword>
<dbReference type="PRINTS" id="PR00344">
    <property type="entry name" value="BCTRLSENSOR"/>
</dbReference>
<dbReference type="SUPFAM" id="SSF55874">
    <property type="entry name" value="ATPase domain of HSP90 chaperone/DNA topoisomerase II/histidine kinase"/>
    <property type="match status" value="1"/>
</dbReference>
<dbReference type="AlphaFoldDB" id="A0A1N6VM98"/>
<evidence type="ECO:0000256" key="1">
    <source>
        <dbReference type="ARBA" id="ARBA00000085"/>
    </source>
</evidence>
<dbReference type="SMART" id="SM00387">
    <property type="entry name" value="HATPase_c"/>
    <property type="match status" value="1"/>
</dbReference>
<evidence type="ECO:0000256" key="2">
    <source>
        <dbReference type="ARBA" id="ARBA00012438"/>
    </source>
</evidence>
<comment type="catalytic activity">
    <reaction evidence="1">
        <text>ATP + protein L-histidine = ADP + protein N-phospho-L-histidine.</text>
        <dbReference type="EC" id="2.7.13.3"/>
    </reaction>
</comment>
<dbReference type="OrthoDB" id="9789238at2"/>
<dbReference type="InterPro" id="IPR003594">
    <property type="entry name" value="HATPase_dom"/>
</dbReference>
<organism evidence="10 11">
    <name type="scientific">Paracoccus thiocyanatus</name>
    <dbReference type="NCBI Taxonomy" id="34006"/>
    <lineage>
        <taxon>Bacteria</taxon>
        <taxon>Pseudomonadati</taxon>
        <taxon>Pseudomonadota</taxon>
        <taxon>Alphaproteobacteria</taxon>
        <taxon>Rhodobacterales</taxon>
        <taxon>Paracoccaceae</taxon>
        <taxon>Paracoccus</taxon>
    </lineage>
</organism>
<evidence type="ECO:0000313" key="11">
    <source>
        <dbReference type="Proteomes" id="UP000323956"/>
    </source>
</evidence>
<reference evidence="10 11" key="1">
    <citation type="submission" date="2017-01" db="EMBL/GenBank/DDBJ databases">
        <authorList>
            <person name="Varghese N."/>
            <person name="Submissions S."/>
        </authorList>
    </citation>
    <scope>NUCLEOTIDE SEQUENCE [LARGE SCALE GENOMIC DNA]</scope>
    <source>
        <strain evidence="10 11">ATCC 700171</strain>
    </source>
</reference>
<keyword evidence="4" id="KW-0808">Transferase</keyword>
<proteinExistence type="predicted"/>
<dbReference type="Gene3D" id="1.10.287.130">
    <property type="match status" value="1"/>
</dbReference>
<name>A0A1N6VM98_9RHOB</name>
<evidence type="ECO:0000256" key="8">
    <source>
        <dbReference type="ARBA" id="ARBA00023012"/>
    </source>
</evidence>
<evidence type="ECO:0000256" key="6">
    <source>
        <dbReference type="ARBA" id="ARBA00022777"/>
    </source>
</evidence>
<protein>
    <recommendedName>
        <fullName evidence="2">histidine kinase</fullName>
        <ecNumber evidence="2">2.7.13.3</ecNumber>
    </recommendedName>
</protein>
<dbReference type="RefSeq" id="WP_149765955.1">
    <property type="nucleotide sequence ID" value="NZ_FTMK01000014.1"/>
</dbReference>
<gene>
    <name evidence="10" type="ORF">SAMN05421641_11441</name>
</gene>
<evidence type="ECO:0000256" key="7">
    <source>
        <dbReference type="ARBA" id="ARBA00022840"/>
    </source>
</evidence>
<keyword evidence="7" id="KW-0067">ATP-binding</keyword>
<dbReference type="PROSITE" id="PS50109">
    <property type="entry name" value="HIS_KIN"/>
    <property type="match status" value="1"/>
</dbReference>
<dbReference type="Gene3D" id="3.30.565.10">
    <property type="entry name" value="Histidine kinase-like ATPase, C-terminal domain"/>
    <property type="match status" value="1"/>
</dbReference>
<dbReference type="InterPro" id="IPR003661">
    <property type="entry name" value="HisK_dim/P_dom"/>
</dbReference>
<feature type="domain" description="Histidine kinase" evidence="9">
    <location>
        <begin position="165"/>
        <end position="385"/>
    </location>
</feature>
<dbReference type="EMBL" id="FTMK01000014">
    <property type="protein sequence ID" value="SIQ78970.1"/>
    <property type="molecule type" value="Genomic_DNA"/>
</dbReference>
<dbReference type="InterPro" id="IPR005467">
    <property type="entry name" value="His_kinase_dom"/>
</dbReference>
<sequence>MTSRAPSGMLPDAAAAGGGGFVPAEVGPNWSALPLPAVILDAQGRIAAMNDLAEAFLNVSCRSSLGQALEGAEMRKRLRIVPRLGSTLDRMRAGHDPVNRAGIRFEIGDRSGGHIDRLATIHAGPAPSPAGGTVILISPLDGAGRLGQGQAARLAARSAIGMAEMLAHEIKNPLAGIRGAAQLIGMNLTAEDRDLADLIVAESRRIVELLDQVERFGDTSAPRLAAVNVHDVLERVRRSAAVGFGKGLRIVPDYDPSLPPALADADQLVQVCLNLVKNAVEAIGRAGGGGTIRIRSFYDGTLRLAPTEAEPQGRSLPLQIEIEDDGPGIPDAIMGQVFEPFVSGRENGTGLGLALVSKIVTDHGAWIALESRPGRTVFRISLSKA</sequence>
<evidence type="ECO:0000256" key="5">
    <source>
        <dbReference type="ARBA" id="ARBA00022741"/>
    </source>
</evidence>